<dbReference type="Gene3D" id="3.40.50.2300">
    <property type="match status" value="3"/>
</dbReference>
<dbReference type="Pfam" id="PF01094">
    <property type="entry name" value="ANF_receptor"/>
    <property type="match status" value="1"/>
</dbReference>
<accession>A0A7S1SZB1</accession>
<feature type="region of interest" description="Disordered" evidence="7">
    <location>
        <begin position="895"/>
        <end position="947"/>
    </location>
</feature>
<keyword evidence="4 8" id="KW-0472">Membrane</keyword>
<dbReference type="PANTHER" id="PTHR43081">
    <property type="entry name" value="ADENYLATE CYCLASE, TERMINAL-DIFFERENTIATION SPECIFIC-RELATED"/>
    <property type="match status" value="1"/>
</dbReference>
<feature type="region of interest" description="Disordered" evidence="7">
    <location>
        <begin position="1210"/>
        <end position="1238"/>
    </location>
</feature>
<feature type="domain" description="Guanylate cyclase" evidence="10">
    <location>
        <begin position="591"/>
        <end position="648"/>
    </location>
</feature>
<dbReference type="PANTHER" id="PTHR43081:SF1">
    <property type="entry name" value="ADENYLATE CYCLASE, TERMINAL-DIFFERENTIATION SPECIFIC"/>
    <property type="match status" value="1"/>
</dbReference>
<dbReference type="PRINTS" id="PR00248">
    <property type="entry name" value="GPCRMGR"/>
</dbReference>
<feature type="domain" description="Guanylate cyclase" evidence="10">
    <location>
        <begin position="999"/>
        <end position="1138"/>
    </location>
</feature>
<evidence type="ECO:0000256" key="5">
    <source>
        <dbReference type="ARBA" id="ARBA00023170"/>
    </source>
</evidence>
<evidence type="ECO:0000256" key="4">
    <source>
        <dbReference type="ARBA" id="ARBA00023136"/>
    </source>
</evidence>
<dbReference type="GO" id="GO:0035556">
    <property type="term" value="P:intracellular signal transduction"/>
    <property type="evidence" value="ECO:0007669"/>
    <property type="project" value="InterPro"/>
</dbReference>
<comment type="subcellular location">
    <subcellularLocation>
        <location evidence="1">Membrane</location>
        <topology evidence="1">Multi-pass membrane protein</topology>
    </subcellularLocation>
</comment>
<dbReference type="EMBL" id="HBGG01030624">
    <property type="protein sequence ID" value="CAD9213715.1"/>
    <property type="molecule type" value="Transcribed_RNA"/>
</dbReference>
<dbReference type="SUPFAM" id="SSF53822">
    <property type="entry name" value="Periplasmic binding protein-like I"/>
    <property type="match status" value="1"/>
</dbReference>
<evidence type="ECO:0000256" key="7">
    <source>
        <dbReference type="SAM" id="MobiDB-lite"/>
    </source>
</evidence>
<dbReference type="InterPro" id="IPR000337">
    <property type="entry name" value="GPCR_3"/>
</dbReference>
<keyword evidence="3 8" id="KW-1133">Transmembrane helix</keyword>
<dbReference type="InterPro" id="IPR029787">
    <property type="entry name" value="Nucleotide_cyclase"/>
</dbReference>
<feature type="signal peptide" evidence="9">
    <location>
        <begin position="1"/>
        <end position="32"/>
    </location>
</feature>
<dbReference type="GO" id="GO:0004930">
    <property type="term" value="F:G protein-coupled receptor activity"/>
    <property type="evidence" value="ECO:0007669"/>
    <property type="project" value="InterPro"/>
</dbReference>
<keyword evidence="5" id="KW-0675">Receptor</keyword>
<dbReference type="InterPro" id="IPR028082">
    <property type="entry name" value="Peripla_BP_I"/>
</dbReference>
<evidence type="ECO:0000256" key="2">
    <source>
        <dbReference type="ARBA" id="ARBA00022692"/>
    </source>
</evidence>
<dbReference type="InterPro" id="IPR001054">
    <property type="entry name" value="A/G_cyclase"/>
</dbReference>
<dbReference type="GO" id="GO:0016020">
    <property type="term" value="C:membrane"/>
    <property type="evidence" value="ECO:0007669"/>
    <property type="project" value="UniProtKB-SubCell"/>
</dbReference>
<evidence type="ECO:0000313" key="11">
    <source>
        <dbReference type="EMBL" id="CAD9213715.1"/>
    </source>
</evidence>
<evidence type="ECO:0000256" key="9">
    <source>
        <dbReference type="SAM" id="SignalP"/>
    </source>
</evidence>
<feature type="compositionally biased region" description="Polar residues" evidence="7">
    <location>
        <begin position="910"/>
        <end position="921"/>
    </location>
</feature>
<dbReference type="InterPro" id="IPR050697">
    <property type="entry name" value="Adenylyl/Guanylyl_Cyclase_3/4"/>
</dbReference>
<evidence type="ECO:0000256" key="8">
    <source>
        <dbReference type="SAM" id="Phobius"/>
    </source>
</evidence>
<evidence type="ECO:0000256" key="1">
    <source>
        <dbReference type="ARBA" id="ARBA00004141"/>
    </source>
</evidence>
<dbReference type="PROSITE" id="PS50125">
    <property type="entry name" value="GUANYLATE_CYCLASE_2"/>
    <property type="match status" value="2"/>
</dbReference>
<feature type="transmembrane region" description="Helical" evidence="8">
    <location>
        <begin position="539"/>
        <end position="562"/>
    </location>
</feature>
<feature type="compositionally biased region" description="Low complexity" evidence="7">
    <location>
        <begin position="922"/>
        <end position="942"/>
    </location>
</feature>
<keyword evidence="9" id="KW-0732">Signal</keyword>
<keyword evidence="6" id="KW-0325">Glycoprotein</keyword>
<feature type="chain" id="PRO_5030839628" description="Guanylate cyclase domain-containing protein" evidence="9">
    <location>
        <begin position="33"/>
        <end position="1308"/>
    </location>
</feature>
<dbReference type="InterPro" id="IPR001828">
    <property type="entry name" value="ANF_lig-bd_rcpt"/>
</dbReference>
<name>A0A7S1SZB1_9CHLO</name>
<organism evidence="11">
    <name type="scientific">Tetraselmis chuii</name>
    <dbReference type="NCBI Taxonomy" id="63592"/>
    <lineage>
        <taxon>Eukaryota</taxon>
        <taxon>Viridiplantae</taxon>
        <taxon>Chlorophyta</taxon>
        <taxon>core chlorophytes</taxon>
        <taxon>Chlorodendrophyceae</taxon>
        <taxon>Chlorodendrales</taxon>
        <taxon>Chlorodendraceae</taxon>
        <taxon>Tetraselmis</taxon>
    </lineage>
</organism>
<dbReference type="GO" id="GO:0009190">
    <property type="term" value="P:cyclic nucleotide biosynthetic process"/>
    <property type="evidence" value="ECO:0007669"/>
    <property type="project" value="InterPro"/>
</dbReference>
<gene>
    <name evidence="11" type="ORF">TCHU04912_LOCUS15954</name>
</gene>
<evidence type="ECO:0000256" key="3">
    <source>
        <dbReference type="ARBA" id="ARBA00022989"/>
    </source>
</evidence>
<reference evidence="11" key="1">
    <citation type="submission" date="2021-01" db="EMBL/GenBank/DDBJ databases">
        <authorList>
            <person name="Corre E."/>
            <person name="Pelletier E."/>
            <person name="Niang G."/>
            <person name="Scheremetjew M."/>
            <person name="Finn R."/>
            <person name="Kale V."/>
            <person name="Holt S."/>
            <person name="Cochrane G."/>
            <person name="Meng A."/>
            <person name="Brown T."/>
            <person name="Cohen L."/>
        </authorList>
    </citation>
    <scope>NUCLEOTIDE SEQUENCE</scope>
    <source>
        <strain evidence="11">PLY429</strain>
    </source>
</reference>
<evidence type="ECO:0000256" key="6">
    <source>
        <dbReference type="ARBA" id="ARBA00023180"/>
    </source>
</evidence>
<sequence>MLSHRRKSRPGVYVWLAVSLTLTLLALSASEAIPTCPHGTVFDPDSSTGRRCSYTLGILVPVCDTGDDDGGSSGSSCDFWARRLAAALLAVEHVNSETAVSRLIPQATSLPAGFRLKPVIINSGFHPSRAVDAVLEARTEGFVALVGPSRSEVALPVATIGHALHWPMVSYGATCASLSDRKQFPYFFRTAPTLGSSGRGMAGVIKHYGWTKAAVVFPQDEWGIESLQVLVHSLAENGHKVDLHRASYLSGDRESLREALRGTADSGSRLIIALLLETDTEEAIEMADALGIIGPDYVWFGTEVSYAQGLPSLESAAEDNPAAEQKLERQRQLLQGALRLTAEGNPPKWGGVDSSFKAIADSAEAFKSSALASNTPPYTAAMFTEEFFLGGLLGHVSNTPAYAYDAVWAAAFAIAANHSTWQAPLSDEQASSVDDVAVRGAYDKLRAESITAAMMLTDFDGVSGRIRFEANGDRLIEENSTRLSFTEFDSSTGRYIPIGYYDLEKDAVVLERPVVWSDNLTRIPEISSDEPDSAVPRSVFIVGGSVTLGLLAALVIGVLLYLRRRSLMIKARLEVSGGFSKGPPTEGSQVTLAITDIQGSTTLWDNFPHAMAHDVKLHHQVLRSLLHKTGGYEIATEGDSFKCAFHTPEDAVVWASLVQLNLLVVPWSPELENGGHDLLSCQSDWATIGNPTISPAHQTAIDAPRFRPTPALAAVGNEQLTTIPPVFPPLSTKLGPELSEVAHKFPNDTVTLPSGGTFTKGSPVFRGLRVRIGIHTGIAEKVSIHSSTKRHVYDGTVAVVANSVSDIPCGGQIVMSGETLAAIGNVDQLSARLAAHCREWIGSDTEAGICVMHMGRHQVLKEGIYPSLPHESIPINGLSVAGGAQRQSSLRRFESAPFDPPASVMKPTRKSFSLPRSGTTNSPVVRTGTTPGTTTALPTTAPASPPRKISPHVVMPDMELIQVVPVPLRARAKYFPPPTKTLRQLSPPFSDAPTAEGATIVFSWVEQLTELKQWDDKLMAGCVSQFSELLRGLLRQHGGYEVECEGGNMLSAFADPVAAVRWALAVQMGLLSMRWPQRLMLHRAAAEQYDPDTQKTVFIGLRAGIGMCTGNAEVMQPCPRTGRAEYFGPLMNHAARVAYAASGGQVLVHERTWVAAASRLKRDPAKHCFPNGVVTDLGTHALKGIREAVRIYQVMPPSLRSRTFPPIKTKSRLSSVPHNNSAHECDCDSDCEEDGASGAGKDEDANYLGRLFGIENSPPSESLVSELSSSIDNLRGGSIFGFLTRRPRSSSVDGDFSSVGHHIRAVPG</sequence>
<evidence type="ECO:0000259" key="10">
    <source>
        <dbReference type="PROSITE" id="PS50125"/>
    </source>
</evidence>
<dbReference type="Gene3D" id="3.30.70.1230">
    <property type="entry name" value="Nucleotide cyclase"/>
    <property type="match status" value="2"/>
</dbReference>
<protein>
    <recommendedName>
        <fullName evidence="10">Guanylate cyclase domain-containing protein</fullName>
    </recommendedName>
</protein>
<dbReference type="SUPFAM" id="SSF55073">
    <property type="entry name" value="Nucleotide cyclase"/>
    <property type="match status" value="2"/>
</dbReference>
<keyword evidence="2 8" id="KW-0812">Transmembrane</keyword>
<proteinExistence type="predicted"/>
<dbReference type="Pfam" id="PF00211">
    <property type="entry name" value="Guanylate_cyc"/>
    <property type="match status" value="2"/>
</dbReference>